<dbReference type="GO" id="GO:0016020">
    <property type="term" value="C:membrane"/>
    <property type="evidence" value="ECO:0007669"/>
    <property type="project" value="InterPro"/>
</dbReference>
<dbReference type="InterPro" id="IPR004089">
    <property type="entry name" value="MCPsignal_dom"/>
</dbReference>
<organism evidence="6 7">
    <name type="scientific">Helicobacter suis</name>
    <dbReference type="NCBI Taxonomy" id="104628"/>
    <lineage>
        <taxon>Bacteria</taxon>
        <taxon>Pseudomonadati</taxon>
        <taxon>Campylobacterota</taxon>
        <taxon>Epsilonproteobacteria</taxon>
        <taxon>Campylobacterales</taxon>
        <taxon>Helicobacteraceae</taxon>
        <taxon>Helicobacter</taxon>
    </lineage>
</organism>
<dbReference type="CDD" id="cd11386">
    <property type="entry name" value="MCP_signal"/>
    <property type="match status" value="1"/>
</dbReference>
<dbReference type="Pfam" id="PF00015">
    <property type="entry name" value="MCPsignal"/>
    <property type="match status" value="1"/>
</dbReference>
<dbReference type="InterPro" id="IPR024478">
    <property type="entry name" value="HlyB_4HB_MCP"/>
</dbReference>
<name>A0A6J4D0W1_9HELI</name>
<dbReference type="Pfam" id="PF12729">
    <property type="entry name" value="4HB_MCP_1"/>
    <property type="match status" value="1"/>
</dbReference>
<evidence type="ECO:0000313" key="7">
    <source>
        <dbReference type="Proteomes" id="UP000317935"/>
    </source>
</evidence>
<keyword evidence="1 3" id="KW-0807">Transducer</keyword>
<dbReference type="PROSITE" id="PS50111">
    <property type="entry name" value="CHEMOTAXIS_TRANSDUC_2"/>
    <property type="match status" value="1"/>
</dbReference>
<evidence type="ECO:0000256" key="1">
    <source>
        <dbReference type="ARBA" id="ARBA00023224"/>
    </source>
</evidence>
<dbReference type="Gene3D" id="1.10.287.950">
    <property type="entry name" value="Methyl-accepting chemotaxis protein"/>
    <property type="match status" value="1"/>
</dbReference>
<dbReference type="GO" id="GO:0004888">
    <property type="term" value="F:transmembrane signaling receptor activity"/>
    <property type="evidence" value="ECO:0007669"/>
    <property type="project" value="InterPro"/>
</dbReference>
<dbReference type="AlphaFoldDB" id="A0A6J4D0W1"/>
<comment type="similarity">
    <text evidence="2">Belongs to the methyl-accepting chemotaxis (MCP) protein family.</text>
</comment>
<accession>A0A6J4D0W1</accession>
<proteinExistence type="inferred from homology"/>
<evidence type="ECO:0000256" key="2">
    <source>
        <dbReference type="ARBA" id="ARBA00029447"/>
    </source>
</evidence>
<evidence type="ECO:0000313" key="6">
    <source>
        <dbReference type="EMBL" id="BCD71074.1"/>
    </source>
</evidence>
<feature type="domain" description="Methyl-accepting transducer" evidence="5">
    <location>
        <begin position="274"/>
        <end position="524"/>
    </location>
</feature>
<dbReference type="OrthoDB" id="5441488at2"/>
<dbReference type="CDD" id="cd19411">
    <property type="entry name" value="MCP2201-like_sensor"/>
    <property type="match status" value="1"/>
</dbReference>
<sequence>MNNLSISQKLFGGFAATMLLMIIVASVGVVRISIVRNILTELTDYNAVKQRYAINMRGSVHDRAIAIRDVILAQDSAHFNQQIQLIDKLNQVYQHNKTSLEEMLARLSAHVSEHDQQLAKDVDKIEAVILPQMQQIIAFKRQNNEKAATQVLQDHLAHDFTKWLAAVNGFIDYEEHVNQQLTPKAVAITNHFNFLMLAMTLIMIAIGMTIAFFIARHIKASLGAEPVQIKEVIATIAKGDLSKPITTLFKGSALDSIQEMQTSITHMIKQISQSSDEISQKSLSVSNLSGVSKEKTTKQENMASELMISMQEVQKSIQEIQTIVGQTEANSLQSVDLSEKGKKSIEDMASGMEGIREGAALSANQIQSLNEHAKTIGNSAELIQGIADQTNLLALNAAIEAARAGEHGQGFAVVADEIRKLAEHTGQATQEINHIIQLIQEETKKSTTSMESMVNTIKKSQEYVDGAVLALQTIYDKATNSLGNVKNVVSYSKQQHDQIKQMATKIQEIASMASEVSSSMASNAQEISALEITATNLQKIVGNFTL</sequence>
<dbReference type="InterPro" id="IPR047347">
    <property type="entry name" value="YvaQ-like_sensor"/>
</dbReference>
<feature type="transmembrane region" description="Helical" evidence="4">
    <location>
        <begin position="194"/>
        <end position="215"/>
    </location>
</feature>
<gene>
    <name evidence="6" type="ORF">SNTW_17190</name>
</gene>
<keyword evidence="4" id="KW-1133">Transmembrane helix</keyword>
<evidence type="ECO:0000259" key="5">
    <source>
        <dbReference type="PROSITE" id="PS50111"/>
    </source>
</evidence>
<keyword evidence="4" id="KW-0472">Membrane</keyword>
<dbReference type="SMART" id="SM00283">
    <property type="entry name" value="MA"/>
    <property type="match status" value="1"/>
</dbReference>
<dbReference type="EMBL" id="AP019774">
    <property type="protein sequence ID" value="BCD71074.1"/>
    <property type="molecule type" value="Genomic_DNA"/>
</dbReference>
<dbReference type="GO" id="GO:0006935">
    <property type="term" value="P:chemotaxis"/>
    <property type="evidence" value="ECO:0007669"/>
    <property type="project" value="InterPro"/>
</dbReference>
<dbReference type="RefSeq" id="WP_064429810.1">
    <property type="nucleotide sequence ID" value="NZ_AP019774.1"/>
</dbReference>
<keyword evidence="4" id="KW-0812">Transmembrane</keyword>
<evidence type="ECO:0000256" key="4">
    <source>
        <dbReference type="SAM" id="Phobius"/>
    </source>
</evidence>
<dbReference type="PRINTS" id="PR00260">
    <property type="entry name" value="CHEMTRNSDUCR"/>
</dbReference>
<dbReference type="Proteomes" id="UP000317935">
    <property type="component" value="Chromosome"/>
</dbReference>
<dbReference type="GO" id="GO:0007165">
    <property type="term" value="P:signal transduction"/>
    <property type="evidence" value="ECO:0007669"/>
    <property type="project" value="UniProtKB-KW"/>
</dbReference>
<dbReference type="SUPFAM" id="SSF58104">
    <property type="entry name" value="Methyl-accepting chemotaxis protein (MCP) signaling domain"/>
    <property type="match status" value="1"/>
</dbReference>
<evidence type="ECO:0000256" key="3">
    <source>
        <dbReference type="PROSITE-ProRule" id="PRU00284"/>
    </source>
</evidence>
<dbReference type="InterPro" id="IPR004090">
    <property type="entry name" value="Chemotax_Me-accpt_rcpt"/>
</dbReference>
<feature type="transmembrane region" description="Helical" evidence="4">
    <location>
        <begin position="12"/>
        <end position="34"/>
    </location>
</feature>
<dbReference type="PANTHER" id="PTHR32089">
    <property type="entry name" value="METHYL-ACCEPTING CHEMOTAXIS PROTEIN MCPB"/>
    <property type="match status" value="1"/>
</dbReference>
<protein>
    <submittedName>
        <fullName evidence="6">Chemotaxis protein</fullName>
    </submittedName>
</protein>
<dbReference type="PANTHER" id="PTHR32089:SF112">
    <property type="entry name" value="LYSOZYME-LIKE PROTEIN-RELATED"/>
    <property type="match status" value="1"/>
</dbReference>
<reference evidence="6 7" key="1">
    <citation type="submission" date="2019-06" db="EMBL/GenBank/DDBJ databases">
        <title>Complete genome sequence of Helicobacter suis SNTW101c.</title>
        <authorList>
            <person name="Rimbara E."/>
            <person name="Suzuki M."/>
            <person name="Matsui H."/>
            <person name="Nakamura M."/>
            <person name="Mori S."/>
            <person name="Shibayama K."/>
        </authorList>
    </citation>
    <scope>NUCLEOTIDE SEQUENCE [LARGE SCALE GENOMIC DNA]</scope>
    <source>
        <strain evidence="6 7">SNTW101c</strain>
    </source>
</reference>